<dbReference type="EnsemblPlants" id="TuG1812G0100002756.01.T01">
    <property type="protein sequence ID" value="TuG1812G0100002756.01.T01.cds429441"/>
    <property type="gene ID" value="TuG1812G0100002756.01"/>
</dbReference>
<keyword evidence="2" id="KW-1185">Reference proteome</keyword>
<organism evidence="1 2">
    <name type="scientific">Triticum urartu</name>
    <name type="common">Red wild einkorn</name>
    <name type="synonym">Crithodium urartu</name>
    <dbReference type="NCBI Taxonomy" id="4572"/>
    <lineage>
        <taxon>Eukaryota</taxon>
        <taxon>Viridiplantae</taxon>
        <taxon>Streptophyta</taxon>
        <taxon>Embryophyta</taxon>
        <taxon>Tracheophyta</taxon>
        <taxon>Spermatophyta</taxon>
        <taxon>Magnoliopsida</taxon>
        <taxon>Liliopsida</taxon>
        <taxon>Poales</taxon>
        <taxon>Poaceae</taxon>
        <taxon>BOP clade</taxon>
        <taxon>Pooideae</taxon>
        <taxon>Triticodae</taxon>
        <taxon>Triticeae</taxon>
        <taxon>Triticinae</taxon>
        <taxon>Triticum</taxon>
    </lineage>
</organism>
<evidence type="ECO:0000313" key="2">
    <source>
        <dbReference type="Proteomes" id="UP000015106"/>
    </source>
</evidence>
<dbReference type="AlphaFoldDB" id="A0A8R7P0P1"/>
<reference evidence="1" key="2">
    <citation type="submission" date="2018-03" db="EMBL/GenBank/DDBJ databases">
        <title>The Triticum urartu genome reveals the dynamic nature of wheat genome evolution.</title>
        <authorList>
            <person name="Ling H."/>
            <person name="Ma B."/>
            <person name="Shi X."/>
            <person name="Liu H."/>
            <person name="Dong L."/>
            <person name="Sun H."/>
            <person name="Cao Y."/>
            <person name="Gao Q."/>
            <person name="Zheng S."/>
            <person name="Li Y."/>
            <person name="Yu Y."/>
            <person name="Du H."/>
            <person name="Qi M."/>
            <person name="Li Y."/>
            <person name="Yu H."/>
            <person name="Cui Y."/>
            <person name="Wang N."/>
            <person name="Chen C."/>
            <person name="Wu H."/>
            <person name="Zhao Y."/>
            <person name="Zhang J."/>
            <person name="Li Y."/>
            <person name="Zhou W."/>
            <person name="Zhang B."/>
            <person name="Hu W."/>
            <person name="Eijk M."/>
            <person name="Tang J."/>
            <person name="Witsenboer H."/>
            <person name="Zhao S."/>
            <person name="Li Z."/>
            <person name="Zhang A."/>
            <person name="Wang D."/>
            <person name="Liang C."/>
        </authorList>
    </citation>
    <scope>NUCLEOTIDE SEQUENCE [LARGE SCALE GENOMIC DNA]</scope>
    <source>
        <strain evidence="1">cv. G1812</strain>
    </source>
</reference>
<dbReference type="Gramene" id="TuG1812G0100002756.01.T01">
    <property type="protein sequence ID" value="TuG1812G0100002756.01.T01.cds429441"/>
    <property type="gene ID" value="TuG1812G0100002756.01"/>
</dbReference>
<sequence>MRRVSPLLHLLQRLPTPRPIPAGCSSPWLSVGNAFSSAGFGAAGGGASFSRPVLDHGVGGGSGACSELCWWCWLVIVVHPAAPMSPSCLVMGASLPAVVVPASYMVSLSSIPDPTAFGVIRSRPGRNPCSACRCW</sequence>
<reference evidence="1" key="3">
    <citation type="submission" date="2022-06" db="UniProtKB">
        <authorList>
            <consortium name="EnsemblPlants"/>
        </authorList>
    </citation>
    <scope>IDENTIFICATION</scope>
</reference>
<dbReference type="Proteomes" id="UP000015106">
    <property type="component" value="Chromosome 1"/>
</dbReference>
<reference evidence="2" key="1">
    <citation type="journal article" date="2013" name="Nature">
        <title>Draft genome of the wheat A-genome progenitor Triticum urartu.</title>
        <authorList>
            <person name="Ling H.Q."/>
            <person name="Zhao S."/>
            <person name="Liu D."/>
            <person name="Wang J."/>
            <person name="Sun H."/>
            <person name="Zhang C."/>
            <person name="Fan H."/>
            <person name="Li D."/>
            <person name="Dong L."/>
            <person name="Tao Y."/>
            <person name="Gao C."/>
            <person name="Wu H."/>
            <person name="Li Y."/>
            <person name="Cui Y."/>
            <person name="Guo X."/>
            <person name="Zheng S."/>
            <person name="Wang B."/>
            <person name="Yu K."/>
            <person name="Liang Q."/>
            <person name="Yang W."/>
            <person name="Lou X."/>
            <person name="Chen J."/>
            <person name="Feng M."/>
            <person name="Jian J."/>
            <person name="Zhang X."/>
            <person name="Luo G."/>
            <person name="Jiang Y."/>
            <person name="Liu J."/>
            <person name="Wang Z."/>
            <person name="Sha Y."/>
            <person name="Zhang B."/>
            <person name="Wu H."/>
            <person name="Tang D."/>
            <person name="Shen Q."/>
            <person name="Xue P."/>
            <person name="Zou S."/>
            <person name="Wang X."/>
            <person name="Liu X."/>
            <person name="Wang F."/>
            <person name="Yang Y."/>
            <person name="An X."/>
            <person name="Dong Z."/>
            <person name="Zhang K."/>
            <person name="Zhang X."/>
            <person name="Luo M.C."/>
            <person name="Dvorak J."/>
            <person name="Tong Y."/>
            <person name="Wang J."/>
            <person name="Yang H."/>
            <person name="Li Z."/>
            <person name="Wang D."/>
            <person name="Zhang A."/>
            <person name="Wang J."/>
        </authorList>
    </citation>
    <scope>NUCLEOTIDE SEQUENCE</scope>
    <source>
        <strain evidence="2">cv. G1812</strain>
    </source>
</reference>
<protein>
    <submittedName>
        <fullName evidence="1">Uncharacterized protein</fullName>
    </submittedName>
</protein>
<accession>A0A8R7P0P1</accession>
<name>A0A8R7P0P1_TRIUA</name>
<evidence type="ECO:0000313" key="1">
    <source>
        <dbReference type="EnsemblPlants" id="TuG1812G0100002756.01.T01.cds429441"/>
    </source>
</evidence>
<proteinExistence type="predicted"/>